<feature type="non-terminal residue" evidence="2">
    <location>
        <position position="1"/>
    </location>
</feature>
<evidence type="ECO:0000313" key="3">
    <source>
        <dbReference type="Proteomes" id="UP000269945"/>
    </source>
</evidence>
<dbReference type="AlphaFoldDB" id="A0A9X9Q3D6"/>
<evidence type="ECO:0000313" key="2">
    <source>
        <dbReference type="EMBL" id="VCW99413.1"/>
    </source>
</evidence>
<gene>
    <name evidence="2" type="ORF">BN2614_LOCUS1</name>
</gene>
<feature type="chain" id="PRO_5040746975" evidence="1">
    <location>
        <begin position="16"/>
        <end position="167"/>
    </location>
</feature>
<protein>
    <submittedName>
        <fullName evidence="2">Uncharacterized protein</fullName>
    </submittedName>
</protein>
<proteinExistence type="predicted"/>
<dbReference type="EMBL" id="CYRY02028582">
    <property type="protein sequence ID" value="VCW99413.1"/>
    <property type="molecule type" value="Genomic_DNA"/>
</dbReference>
<comment type="caution">
    <text evidence="2">The sequence shown here is derived from an EMBL/GenBank/DDBJ whole genome shotgun (WGS) entry which is preliminary data.</text>
</comment>
<organism evidence="2 3">
    <name type="scientific">Gulo gulo</name>
    <name type="common">Wolverine</name>
    <name type="synonym">Gluton</name>
    <dbReference type="NCBI Taxonomy" id="48420"/>
    <lineage>
        <taxon>Eukaryota</taxon>
        <taxon>Metazoa</taxon>
        <taxon>Chordata</taxon>
        <taxon>Craniata</taxon>
        <taxon>Vertebrata</taxon>
        <taxon>Euteleostomi</taxon>
        <taxon>Mammalia</taxon>
        <taxon>Eutheria</taxon>
        <taxon>Laurasiatheria</taxon>
        <taxon>Carnivora</taxon>
        <taxon>Caniformia</taxon>
        <taxon>Musteloidea</taxon>
        <taxon>Mustelidae</taxon>
        <taxon>Guloninae</taxon>
        <taxon>Gulo</taxon>
    </lineage>
</organism>
<name>A0A9X9Q3D6_GULGU</name>
<keyword evidence="3" id="KW-1185">Reference proteome</keyword>
<keyword evidence="1" id="KW-0732">Signal</keyword>
<reference evidence="2 3" key="1">
    <citation type="submission" date="2018-10" db="EMBL/GenBank/DDBJ databases">
        <authorList>
            <person name="Ekblom R."/>
            <person name="Jareborg N."/>
        </authorList>
    </citation>
    <scope>NUCLEOTIDE SEQUENCE [LARGE SCALE GENOMIC DNA]</scope>
    <source>
        <tissue evidence="2">Muscle</tissue>
    </source>
</reference>
<accession>A0A9X9Q3D6</accession>
<dbReference type="Proteomes" id="UP000269945">
    <property type="component" value="Unassembled WGS sequence"/>
</dbReference>
<evidence type="ECO:0000256" key="1">
    <source>
        <dbReference type="SAM" id="SignalP"/>
    </source>
</evidence>
<feature type="signal peptide" evidence="1">
    <location>
        <begin position="1"/>
        <end position="15"/>
    </location>
</feature>
<sequence>AECLHILTLWLGAHAHGRSPHTCVCVCARAERRVSPGHRNTNPGGPKLFSVHVPVGSRCLTPSAPTCTVVQRRKDSHTHGLARPFWSPTQNGTCVIPFMRSFKVGGTPLWEWGYLQEVGGSLPDDGKVSISWLGGCSHRLARLVNLHCVECLHFVSSSVCVICFGKV</sequence>